<evidence type="ECO:0000313" key="13">
    <source>
        <dbReference type="EnsemblPlants" id="Kaladp0071s0064.1.v1.1"/>
    </source>
</evidence>
<dbReference type="GO" id="GO:0004672">
    <property type="term" value="F:protein kinase activity"/>
    <property type="evidence" value="ECO:0007669"/>
    <property type="project" value="InterPro"/>
</dbReference>
<comment type="subcellular location">
    <subcellularLocation>
        <location evidence="1">Membrane</location>
        <topology evidence="1">Single-pass membrane protein</topology>
    </subcellularLocation>
</comment>
<reference evidence="13" key="1">
    <citation type="submission" date="2021-01" db="UniProtKB">
        <authorList>
            <consortium name="EnsemblPlants"/>
        </authorList>
    </citation>
    <scope>IDENTIFICATION</scope>
</reference>
<evidence type="ECO:0000256" key="8">
    <source>
        <dbReference type="ARBA" id="ARBA00023136"/>
    </source>
</evidence>
<proteinExistence type="predicted"/>
<accession>A0A7N0UL50</accession>
<keyword evidence="14" id="KW-1185">Reference proteome</keyword>
<evidence type="ECO:0000313" key="14">
    <source>
        <dbReference type="Proteomes" id="UP000594263"/>
    </source>
</evidence>
<feature type="compositionally biased region" description="Low complexity" evidence="9">
    <location>
        <begin position="381"/>
        <end position="393"/>
    </location>
</feature>
<evidence type="ECO:0000256" key="1">
    <source>
        <dbReference type="ARBA" id="ARBA00004167"/>
    </source>
</evidence>
<evidence type="ECO:0000259" key="12">
    <source>
        <dbReference type="PROSITE" id="PS50011"/>
    </source>
</evidence>
<dbReference type="SUPFAM" id="SSF52058">
    <property type="entry name" value="L domain-like"/>
    <property type="match status" value="1"/>
</dbReference>
<evidence type="ECO:0000256" key="5">
    <source>
        <dbReference type="ARBA" id="ARBA00022729"/>
    </source>
</evidence>
<dbReference type="EnsemblPlants" id="Kaladp0071s0064.1.v1.1">
    <property type="protein sequence ID" value="Kaladp0071s0064.1.v1.1"/>
    <property type="gene ID" value="Kaladp0071s0064.v1.1"/>
</dbReference>
<dbReference type="InterPro" id="IPR013210">
    <property type="entry name" value="LRR_N_plant-typ"/>
</dbReference>
<dbReference type="Pfam" id="PF00069">
    <property type="entry name" value="Pkinase"/>
    <property type="match status" value="2"/>
</dbReference>
<keyword evidence="4 10" id="KW-0812">Transmembrane</keyword>
<dbReference type="Gene3D" id="1.10.510.10">
    <property type="entry name" value="Transferase(Phosphotransferase) domain 1"/>
    <property type="match status" value="1"/>
</dbReference>
<evidence type="ECO:0000256" key="11">
    <source>
        <dbReference type="SAM" id="SignalP"/>
    </source>
</evidence>
<keyword evidence="2" id="KW-0597">Phosphoprotein</keyword>
<feature type="compositionally biased region" description="Polar residues" evidence="9">
    <location>
        <begin position="304"/>
        <end position="314"/>
    </location>
</feature>
<feature type="compositionally biased region" description="Low complexity" evidence="9">
    <location>
        <begin position="316"/>
        <end position="329"/>
    </location>
</feature>
<feature type="signal peptide" evidence="11">
    <location>
        <begin position="1"/>
        <end position="35"/>
    </location>
</feature>
<evidence type="ECO:0000256" key="7">
    <source>
        <dbReference type="ARBA" id="ARBA00022989"/>
    </source>
</evidence>
<dbReference type="PANTHER" id="PTHR48007">
    <property type="entry name" value="LEUCINE-RICH REPEAT RECEPTOR-LIKE PROTEIN KINASE PXC1"/>
    <property type="match status" value="1"/>
</dbReference>
<dbReference type="Gene3D" id="3.80.10.10">
    <property type="entry name" value="Ribonuclease Inhibitor"/>
    <property type="match status" value="2"/>
</dbReference>
<dbReference type="Pfam" id="PF00560">
    <property type="entry name" value="LRR_1"/>
    <property type="match status" value="6"/>
</dbReference>
<feature type="compositionally biased region" description="Polar residues" evidence="9">
    <location>
        <begin position="441"/>
        <end position="458"/>
    </location>
</feature>
<keyword evidence="6" id="KW-0677">Repeat</keyword>
<dbReference type="InterPro" id="IPR000719">
    <property type="entry name" value="Prot_kinase_dom"/>
</dbReference>
<dbReference type="Proteomes" id="UP000594263">
    <property type="component" value="Unplaced"/>
</dbReference>
<dbReference type="InterPro" id="IPR001611">
    <property type="entry name" value="Leu-rich_rpt"/>
</dbReference>
<dbReference type="Gramene" id="Kaladp0071s0064.1.v1.1">
    <property type="protein sequence ID" value="Kaladp0071s0064.1.v1.1"/>
    <property type="gene ID" value="Kaladp0071s0064.v1.1"/>
</dbReference>
<dbReference type="GO" id="GO:0016020">
    <property type="term" value="C:membrane"/>
    <property type="evidence" value="ECO:0007669"/>
    <property type="project" value="UniProtKB-SubCell"/>
</dbReference>
<keyword evidence="5 11" id="KW-0732">Signal</keyword>
<evidence type="ECO:0000256" key="10">
    <source>
        <dbReference type="SAM" id="Phobius"/>
    </source>
</evidence>
<dbReference type="FunFam" id="3.80.10.10:FF:000722">
    <property type="entry name" value="Leucine-rich repeat receptor-like protein kinase"/>
    <property type="match status" value="1"/>
</dbReference>
<dbReference type="InterPro" id="IPR011009">
    <property type="entry name" value="Kinase-like_dom_sf"/>
</dbReference>
<dbReference type="InterPro" id="IPR032675">
    <property type="entry name" value="LRR_dom_sf"/>
</dbReference>
<keyword evidence="8 10" id="KW-0472">Membrane</keyword>
<evidence type="ECO:0000256" key="4">
    <source>
        <dbReference type="ARBA" id="ARBA00022692"/>
    </source>
</evidence>
<sequence>MTSVNLELLQWRRCQAANFHFLLLLLLLLIPSSSGLNQDGTLLLKFKSSILNDSLQVLSNWYFWDQTPCKWNGVTCSQTPADSSSSRVTSLSLPNSLLLGSVPSDLLTIQHLHYLNLANNSLNGSLPFSMLNSTSPSPLRFLDLSNNWISGDLPEVINEALQSLQVLNLSDNALAGNLPASLSSLPNLTVVSLKNNYFSGELPTNFNSVQYLDLSSNLINGSISPDFGGQSLSYFNISYNRLSGEIPQTLADKVPENATIDVSFNNLTGQIPNAKLFINQAARSFSGNPDLCGRPLRNPCPIPSTLSDPPNVTDSPPAIAAIPQTIPGAVPSSSGDSTKGLRPGAILGIVIGDLAGVIILAFVFFYIYRVKKRRNAIADKAAAAPPSQRGQPSQPQPPATTESSSTGAWCACLPSRDGGYATSASTSAATSDDENDESSRRLQANATASDSGTVTSSSTPAKLVAVDGGDSDLELETLLKASAYILGATGSSIMYKAVLETGSVLAVRRIGETEPNHRFKDFETQIRAIAKLVHPNVVRVRGFYWGPDQKLVIYEFVPNGSLATARYRKAGSSPCLLPWEVRLKIAKGVARGLAYIHEKKHVHGNLKPSNVLLGVDFEPKIGDFGLDRLLAGDVSNKVSGSSRIFGSKRSTASRDGFQDVGVAGLGPSPSPSPSSFGMSPYAAPESLRSIKPNAKWDVYSFGVLFLELLTGKVTSYDETGQSNMEMLFVEDRNRVVRMADATIRGEVEGKEEALMACFKLGISCVSAMPQKRPSMKEVLQVLDKLPSTSSSSSSPHFYSGF</sequence>
<feature type="transmembrane region" description="Helical" evidence="10">
    <location>
        <begin position="345"/>
        <end position="368"/>
    </location>
</feature>
<evidence type="ECO:0000256" key="2">
    <source>
        <dbReference type="ARBA" id="ARBA00022553"/>
    </source>
</evidence>
<evidence type="ECO:0000256" key="9">
    <source>
        <dbReference type="SAM" id="MobiDB-lite"/>
    </source>
</evidence>
<feature type="region of interest" description="Disordered" evidence="9">
    <location>
        <begin position="303"/>
        <end position="338"/>
    </location>
</feature>
<dbReference type="Pfam" id="PF08263">
    <property type="entry name" value="LRRNT_2"/>
    <property type="match status" value="1"/>
</dbReference>
<evidence type="ECO:0000256" key="3">
    <source>
        <dbReference type="ARBA" id="ARBA00022614"/>
    </source>
</evidence>
<dbReference type="Gene3D" id="3.30.200.20">
    <property type="entry name" value="Phosphorylase Kinase, domain 1"/>
    <property type="match status" value="1"/>
</dbReference>
<dbReference type="PROSITE" id="PS50011">
    <property type="entry name" value="PROTEIN_KINASE_DOM"/>
    <property type="match status" value="1"/>
</dbReference>
<evidence type="ECO:0000256" key="6">
    <source>
        <dbReference type="ARBA" id="ARBA00022737"/>
    </source>
</evidence>
<dbReference type="GO" id="GO:0005524">
    <property type="term" value="F:ATP binding"/>
    <property type="evidence" value="ECO:0007669"/>
    <property type="project" value="InterPro"/>
</dbReference>
<feature type="region of interest" description="Disordered" evidence="9">
    <location>
        <begin position="422"/>
        <end position="458"/>
    </location>
</feature>
<organism evidence="13 14">
    <name type="scientific">Kalanchoe fedtschenkoi</name>
    <name type="common">Lavender scallops</name>
    <name type="synonym">South American air plant</name>
    <dbReference type="NCBI Taxonomy" id="63787"/>
    <lineage>
        <taxon>Eukaryota</taxon>
        <taxon>Viridiplantae</taxon>
        <taxon>Streptophyta</taxon>
        <taxon>Embryophyta</taxon>
        <taxon>Tracheophyta</taxon>
        <taxon>Spermatophyta</taxon>
        <taxon>Magnoliopsida</taxon>
        <taxon>eudicotyledons</taxon>
        <taxon>Gunneridae</taxon>
        <taxon>Pentapetalae</taxon>
        <taxon>Saxifragales</taxon>
        <taxon>Crassulaceae</taxon>
        <taxon>Kalanchoe</taxon>
    </lineage>
</organism>
<dbReference type="OMA" id="NMQKNTH"/>
<dbReference type="PANTHER" id="PTHR48007:SF47">
    <property type="entry name" value="PROTEIN KINASE DOMAIN-CONTAINING PROTEIN"/>
    <property type="match status" value="1"/>
</dbReference>
<feature type="region of interest" description="Disordered" evidence="9">
    <location>
        <begin position="381"/>
        <end position="408"/>
    </location>
</feature>
<dbReference type="SUPFAM" id="SSF56112">
    <property type="entry name" value="Protein kinase-like (PK-like)"/>
    <property type="match status" value="1"/>
</dbReference>
<name>A0A7N0UL50_KALFE</name>
<dbReference type="CDD" id="cd14066">
    <property type="entry name" value="STKc_IRAK"/>
    <property type="match status" value="1"/>
</dbReference>
<dbReference type="FunFam" id="3.80.10.10:FF:000400">
    <property type="entry name" value="Nuclear pore complex protein NUP107"/>
    <property type="match status" value="1"/>
</dbReference>
<dbReference type="InterPro" id="IPR046959">
    <property type="entry name" value="PRK1-6/SRF4-like"/>
</dbReference>
<keyword evidence="7 10" id="KW-1133">Transmembrane helix</keyword>
<protein>
    <recommendedName>
        <fullName evidence="12">Protein kinase domain-containing protein</fullName>
    </recommendedName>
</protein>
<keyword evidence="3" id="KW-0433">Leucine-rich repeat</keyword>
<dbReference type="AlphaFoldDB" id="A0A7N0UL50"/>
<feature type="domain" description="Protein kinase" evidence="12">
    <location>
        <begin position="480"/>
        <end position="797"/>
    </location>
</feature>
<feature type="chain" id="PRO_5029482522" description="Protein kinase domain-containing protein" evidence="11">
    <location>
        <begin position="36"/>
        <end position="801"/>
    </location>
</feature>